<evidence type="ECO:0000256" key="1">
    <source>
        <dbReference type="ARBA" id="ARBA00023239"/>
    </source>
</evidence>
<feature type="domain" description="Amidohydrolase-related" evidence="2">
    <location>
        <begin position="30"/>
        <end position="245"/>
    </location>
</feature>
<dbReference type="InterPro" id="IPR032465">
    <property type="entry name" value="ACMSD"/>
</dbReference>
<keyword evidence="1" id="KW-0456">Lyase</keyword>
<dbReference type="InterPro" id="IPR006680">
    <property type="entry name" value="Amidohydro-rel"/>
</dbReference>
<dbReference type="Pfam" id="PF04909">
    <property type="entry name" value="Amidohydro_2"/>
    <property type="match status" value="1"/>
</dbReference>
<name>A0ABN2FR10_9ACTN</name>
<dbReference type="RefSeq" id="WP_344115359.1">
    <property type="nucleotide sequence ID" value="NZ_BAAANE010000010.1"/>
</dbReference>
<dbReference type="PANTHER" id="PTHR21240:SF28">
    <property type="entry name" value="ISO-OROTATE DECARBOXYLASE (EUROFUNG)"/>
    <property type="match status" value="1"/>
</dbReference>
<dbReference type="PANTHER" id="PTHR21240">
    <property type="entry name" value="2-AMINO-3-CARBOXYLMUCONATE-6-SEMIALDEHYDE DECARBOXYLASE"/>
    <property type="match status" value="1"/>
</dbReference>
<comment type="caution">
    <text evidence="3">The sequence shown here is derived from an EMBL/GenBank/DDBJ whole genome shotgun (WGS) entry which is preliminary data.</text>
</comment>
<keyword evidence="4" id="KW-1185">Reference proteome</keyword>
<dbReference type="Gene3D" id="3.20.20.140">
    <property type="entry name" value="Metal-dependent hydrolases"/>
    <property type="match status" value="1"/>
</dbReference>
<protein>
    <recommendedName>
        <fullName evidence="2">Amidohydrolase-related domain-containing protein</fullName>
    </recommendedName>
</protein>
<dbReference type="SUPFAM" id="SSF51556">
    <property type="entry name" value="Metallo-dependent hydrolases"/>
    <property type="match status" value="1"/>
</dbReference>
<dbReference type="Proteomes" id="UP001501319">
    <property type="component" value="Unassembled WGS sequence"/>
</dbReference>
<organism evidence="3 4">
    <name type="scientific">Kribbella alba</name>
    <dbReference type="NCBI Taxonomy" id="190197"/>
    <lineage>
        <taxon>Bacteria</taxon>
        <taxon>Bacillati</taxon>
        <taxon>Actinomycetota</taxon>
        <taxon>Actinomycetes</taxon>
        <taxon>Propionibacteriales</taxon>
        <taxon>Kribbellaceae</taxon>
        <taxon>Kribbella</taxon>
    </lineage>
</organism>
<gene>
    <name evidence="3" type="ORF">GCM10009744_56210</name>
</gene>
<sequence>MTTVDGLLFLGTSHFGYQLDASTALAGMDAVGTDAAIAAPMHPHRGDFTEANESLAEAVGKSDGRLIPLCRVDPWEGDAAVAEVQRAVGAGARGVFLHPSEERFRINDVRVRPIVECAAELAVPVMVAAGYHLFAEPLQLAAAARWTPDHPFVLTNGGQFNISGMSQFDAQLALGNPNVHVHTSGMYREDFLEGVVKTFGPERLLFATAAPMFTMAYERLRVDLAHFTDAETELILGGNTIRIFGEVGA</sequence>
<dbReference type="InterPro" id="IPR032466">
    <property type="entry name" value="Metal_Hydrolase"/>
</dbReference>
<dbReference type="EMBL" id="BAAANE010000010">
    <property type="protein sequence ID" value="GAA1656263.1"/>
    <property type="molecule type" value="Genomic_DNA"/>
</dbReference>
<evidence type="ECO:0000313" key="4">
    <source>
        <dbReference type="Proteomes" id="UP001501319"/>
    </source>
</evidence>
<evidence type="ECO:0000259" key="2">
    <source>
        <dbReference type="Pfam" id="PF04909"/>
    </source>
</evidence>
<proteinExistence type="predicted"/>
<accession>A0ABN2FR10</accession>
<reference evidence="3 4" key="1">
    <citation type="journal article" date="2019" name="Int. J. Syst. Evol. Microbiol.">
        <title>The Global Catalogue of Microorganisms (GCM) 10K type strain sequencing project: providing services to taxonomists for standard genome sequencing and annotation.</title>
        <authorList>
            <consortium name="The Broad Institute Genomics Platform"/>
            <consortium name="The Broad Institute Genome Sequencing Center for Infectious Disease"/>
            <person name="Wu L."/>
            <person name="Ma J."/>
        </authorList>
    </citation>
    <scope>NUCLEOTIDE SEQUENCE [LARGE SCALE GENOMIC DNA]</scope>
    <source>
        <strain evidence="3 4">JCM 14306</strain>
    </source>
</reference>
<evidence type="ECO:0000313" key="3">
    <source>
        <dbReference type="EMBL" id="GAA1656263.1"/>
    </source>
</evidence>